<keyword evidence="2" id="KW-1185">Reference proteome</keyword>
<name>A0ACC1PKW4_9PEZI</name>
<dbReference type="Proteomes" id="UP001143856">
    <property type="component" value="Unassembled WGS sequence"/>
</dbReference>
<proteinExistence type="predicted"/>
<protein>
    <submittedName>
        <fullName evidence="1">Uncharacterized protein</fullName>
    </submittedName>
</protein>
<sequence length="139" mass="15120">MLAKRFAYSTALLGLSTAFARSSNAVSDDGFPDPNAQQLLSIEQQADGLLSNIPPPPTLSQAGIANFQLIAFNENLEVKFFEEIINNITNHVPGFESELSMWSEAKILEILKIVKAVSIDPVEDLLVINTSTSKRSSTP</sequence>
<evidence type="ECO:0000313" key="1">
    <source>
        <dbReference type="EMBL" id="KAJ2993258.1"/>
    </source>
</evidence>
<dbReference type="EMBL" id="JAPDGR010000224">
    <property type="protein sequence ID" value="KAJ2993258.1"/>
    <property type="molecule type" value="Genomic_DNA"/>
</dbReference>
<comment type="caution">
    <text evidence="1">The sequence shown here is derived from an EMBL/GenBank/DDBJ whole genome shotgun (WGS) entry which is preliminary data.</text>
</comment>
<evidence type="ECO:0000313" key="2">
    <source>
        <dbReference type="Proteomes" id="UP001143856"/>
    </source>
</evidence>
<gene>
    <name evidence="1" type="ORF">NUW58_g1892</name>
</gene>
<organism evidence="1 2">
    <name type="scientific">Xylaria curta</name>
    <dbReference type="NCBI Taxonomy" id="42375"/>
    <lineage>
        <taxon>Eukaryota</taxon>
        <taxon>Fungi</taxon>
        <taxon>Dikarya</taxon>
        <taxon>Ascomycota</taxon>
        <taxon>Pezizomycotina</taxon>
        <taxon>Sordariomycetes</taxon>
        <taxon>Xylariomycetidae</taxon>
        <taxon>Xylariales</taxon>
        <taxon>Xylariaceae</taxon>
        <taxon>Xylaria</taxon>
    </lineage>
</organism>
<reference evidence="1" key="1">
    <citation type="submission" date="2022-10" db="EMBL/GenBank/DDBJ databases">
        <title>Genome Sequence of Xylaria curta.</title>
        <authorList>
            <person name="Buettner E."/>
        </authorList>
    </citation>
    <scope>NUCLEOTIDE SEQUENCE</scope>
    <source>
        <strain evidence="1">Babe10</strain>
    </source>
</reference>
<accession>A0ACC1PKW4</accession>